<dbReference type="EMBL" id="JBFCZG010000010">
    <property type="protein sequence ID" value="KAL3417728.1"/>
    <property type="molecule type" value="Genomic_DNA"/>
</dbReference>
<evidence type="ECO:0000256" key="1">
    <source>
        <dbReference type="SAM" id="MobiDB-lite"/>
    </source>
</evidence>
<accession>A0ABR4P352</accession>
<keyword evidence="3" id="KW-1185">Reference proteome</keyword>
<evidence type="ECO:0000313" key="2">
    <source>
        <dbReference type="EMBL" id="KAL3417728.1"/>
    </source>
</evidence>
<feature type="compositionally biased region" description="Polar residues" evidence="1">
    <location>
        <begin position="465"/>
        <end position="492"/>
    </location>
</feature>
<sequence length="520" mass="59022">MNMGTMDVASIEATTIILWQYKKVTDQSLTKPERLLFQSLPQYDVLINAIYVSIKQAMGLNINEGPLSEQDSQALYHAYFNTVRFNNESSYILNEDERSFLRNQNTKNDEFKYRLQAMDLVTKYKDAANLDFPPCRDVNPWVLHNQIKRLCNPKISSEAAVAKRAESLLNRHRMIFELLDGRQNSSRRLIEQPLRDHGKYYFRPVDYLAMAFCLPPSNAPYTTLANVLCNADSHIAMHQELPMDEIKARIQRLYHIQDEQLEERCRQIDIGQFDSQFRDLADAHTRARGPSNTFPSDFSSSHRWSPSQSITVQRQQPPAGPSSRSTEHRNFALTGYQHAGTSRPSAAQVASQPQWELTPPMEMGVTYQSPAAQVIYQSQWESTPAMETVVPYQPPQGWHTPPFRGLQVHQDTRGRSMALSGQQVPLYPMGTYSKPSNLVQRTLPGLDQQRRTSQPMPPPAPSWPTEQQRVSVPSQNLPVPTQSPAVDTQRTLGATQASQSSGSSRTHAPAWQTATSWRKP</sequence>
<proteinExistence type="predicted"/>
<feature type="region of interest" description="Disordered" evidence="1">
    <location>
        <begin position="286"/>
        <end position="327"/>
    </location>
</feature>
<feature type="compositionally biased region" description="Low complexity" evidence="1">
    <location>
        <begin position="493"/>
        <end position="506"/>
    </location>
</feature>
<dbReference type="Proteomes" id="UP001629113">
    <property type="component" value="Unassembled WGS sequence"/>
</dbReference>
<comment type="caution">
    <text evidence="2">The sequence shown here is derived from an EMBL/GenBank/DDBJ whole genome shotgun (WGS) entry which is preliminary data.</text>
</comment>
<name>A0ABR4P352_9HELO</name>
<gene>
    <name evidence="2" type="ORF">PVAG01_10738</name>
</gene>
<feature type="compositionally biased region" description="Polar residues" evidence="1">
    <location>
        <begin position="290"/>
        <end position="316"/>
    </location>
</feature>
<evidence type="ECO:0000313" key="3">
    <source>
        <dbReference type="Proteomes" id="UP001629113"/>
    </source>
</evidence>
<reference evidence="2 3" key="1">
    <citation type="submission" date="2024-06" db="EMBL/GenBank/DDBJ databases">
        <title>Complete genome of Phlyctema vagabunda strain 19-DSS-EL-015.</title>
        <authorList>
            <person name="Fiorenzani C."/>
        </authorList>
    </citation>
    <scope>NUCLEOTIDE SEQUENCE [LARGE SCALE GENOMIC DNA]</scope>
    <source>
        <strain evidence="2 3">19-DSS-EL-015</strain>
    </source>
</reference>
<protein>
    <submittedName>
        <fullName evidence="2">Uncharacterized protein</fullName>
    </submittedName>
</protein>
<organism evidence="2 3">
    <name type="scientific">Phlyctema vagabunda</name>
    <dbReference type="NCBI Taxonomy" id="108571"/>
    <lineage>
        <taxon>Eukaryota</taxon>
        <taxon>Fungi</taxon>
        <taxon>Dikarya</taxon>
        <taxon>Ascomycota</taxon>
        <taxon>Pezizomycotina</taxon>
        <taxon>Leotiomycetes</taxon>
        <taxon>Helotiales</taxon>
        <taxon>Dermateaceae</taxon>
        <taxon>Phlyctema</taxon>
    </lineage>
</organism>
<feature type="region of interest" description="Disordered" evidence="1">
    <location>
        <begin position="448"/>
        <end position="520"/>
    </location>
</feature>